<dbReference type="InterPro" id="IPR036372">
    <property type="entry name" value="BEACH_dom_sf"/>
</dbReference>
<evidence type="ECO:0000259" key="1">
    <source>
        <dbReference type="PROSITE" id="PS50011"/>
    </source>
</evidence>
<dbReference type="Gene3D" id="1.10.1540.10">
    <property type="entry name" value="BEACH domain"/>
    <property type="match status" value="1"/>
</dbReference>
<keyword evidence="4" id="KW-1185">Reference proteome</keyword>
<reference evidence="3 4" key="1">
    <citation type="submission" date="2024-04" db="EMBL/GenBank/DDBJ databases">
        <title>Tritrichomonas musculus Genome.</title>
        <authorList>
            <person name="Alves-Ferreira E."/>
            <person name="Grigg M."/>
            <person name="Lorenzi H."/>
            <person name="Galac M."/>
        </authorList>
    </citation>
    <scope>NUCLEOTIDE SEQUENCE [LARGE SCALE GENOMIC DNA]</scope>
    <source>
        <strain evidence="3 4">EAF2021</strain>
    </source>
</reference>
<feature type="domain" description="BEACH" evidence="2">
    <location>
        <begin position="2258"/>
        <end position="2522"/>
    </location>
</feature>
<comment type="caution">
    <text evidence="3">The sequence shown here is derived from an EMBL/GenBank/DDBJ whole genome shotgun (WGS) entry which is preliminary data.</text>
</comment>
<dbReference type="PROSITE" id="PS50197">
    <property type="entry name" value="BEACH"/>
    <property type="match status" value="1"/>
</dbReference>
<evidence type="ECO:0000259" key="2">
    <source>
        <dbReference type="PROSITE" id="PS50197"/>
    </source>
</evidence>
<dbReference type="SUPFAM" id="SSF56112">
    <property type="entry name" value="Protein kinase-like (PK-like)"/>
    <property type="match status" value="1"/>
</dbReference>
<dbReference type="SUPFAM" id="SSF49899">
    <property type="entry name" value="Concanavalin A-like lectins/glucanases"/>
    <property type="match status" value="1"/>
</dbReference>
<evidence type="ECO:0008006" key="5">
    <source>
        <dbReference type="Google" id="ProtNLM"/>
    </source>
</evidence>
<dbReference type="InterPro" id="IPR011009">
    <property type="entry name" value="Kinase-like_dom_sf"/>
</dbReference>
<dbReference type="InterPro" id="IPR036322">
    <property type="entry name" value="WD40_repeat_dom_sf"/>
</dbReference>
<gene>
    <name evidence="3" type="ORF">M9Y10_018751</name>
</gene>
<dbReference type="InterPro" id="IPR000409">
    <property type="entry name" value="BEACH_dom"/>
</dbReference>
<dbReference type="Gene3D" id="1.10.510.10">
    <property type="entry name" value="Transferase(Phosphotransferase) domain 1"/>
    <property type="match status" value="1"/>
</dbReference>
<feature type="domain" description="Protein kinase" evidence="1">
    <location>
        <begin position="16"/>
        <end position="290"/>
    </location>
</feature>
<dbReference type="EMBL" id="JAPFFF010000026">
    <property type="protein sequence ID" value="KAK8849353.1"/>
    <property type="molecule type" value="Genomic_DNA"/>
</dbReference>
<dbReference type="PANTHER" id="PTHR13743:SF161">
    <property type="entry name" value="BEIGE_BEACH DOMAIN CONTAINING PROTEIN"/>
    <property type="match status" value="1"/>
</dbReference>
<accession>A0ABR2HMF0</accession>
<organism evidence="3 4">
    <name type="scientific">Tritrichomonas musculus</name>
    <dbReference type="NCBI Taxonomy" id="1915356"/>
    <lineage>
        <taxon>Eukaryota</taxon>
        <taxon>Metamonada</taxon>
        <taxon>Parabasalia</taxon>
        <taxon>Tritrichomonadida</taxon>
        <taxon>Tritrichomonadidae</taxon>
        <taxon>Tritrichomonas</taxon>
    </lineage>
</organism>
<proteinExistence type="predicted"/>
<dbReference type="SUPFAM" id="SSF81837">
    <property type="entry name" value="BEACH domain"/>
    <property type="match status" value="1"/>
</dbReference>
<dbReference type="Pfam" id="PF00069">
    <property type="entry name" value="Pkinase"/>
    <property type="match status" value="1"/>
</dbReference>
<dbReference type="SUPFAM" id="SSF50978">
    <property type="entry name" value="WD40 repeat-like"/>
    <property type="match status" value="1"/>
</dbReference>
<name>A0ABR2HMF0_9EUKA</name>
<evidence type="ECO:0000313" key="3">
    <source>
        <dbReference type="EMBL" id="KAK8849353.1"/>
    </source>
</evidence>
<dbReference type="InterPro" id="IPR013320">
    <property type="entry name" value="ConA-like_dom_sf"/>
</dbReference>
<dbReference type="InterPro" id="IPR050865">
    <property type="entry name" value="BEACH_Domain"/>
</dbReference>
<protein>
    <recommendedName>
        <fullName evidence="5">Protein kinase domain-containing protein</fullName>
    </recommendedName>
</protein>
<dbReference type="PROSITE" id="PS50011">
    <property type="entry name" value="PROTEIN_KINASE_DOM"/>
    <property type="match status" value="1"/>
</dbReference>
<evidence type="ECO:0000313" key="4">
    <source>
        <dbReference type="Proteomes" id="UP001470230"/>
    </source>
</evidence>
<sequence length="2876" mass="337654">MNDTRAIWKEKYIFDFKRYKKLDIPTIQNNFNLINFIEDEERNKYVAKSIMDQSDNHWKYLFSREIKILLHIQHPTIISIQGFSFIDLNCDNNITFLMKYMEKGSLSNLFSKDGINKCNNTQKQIILIGISFGMMFLHKHHIINRDLKPENVLLDTNYKPCLTDFNLSKSFDPKNSINQSMTCCGTVLYMAPEVFYGNNYNTKIDVYSFGILMYEIVSGIRAYKDIKIQSIPIFFKEVSEGLRPQLNENMRKENSGLAQIIDLCLIKDPKERPTFREIFKKLSLLSYEYFSKYERLYPFLKDNYDNKLSDYFYYSFKDVDVDEVHSYVDELLSSLKDEKIVDEIKFIETKKICQQVFSVKINDFKIPEEINDSKKIFLNNLLFFFPDEFEFNAISNNFQSYSFDEFYDSFLFPIISTNLSEIHKNNNLFEIEEIFKIFSLYTFYSAISICIQIILEQKINFVIILQILNDIIKVSFNISEKTIFHEIAVKLFVNIINLAEKEDIIDNFENIFIEIQIFLNNKNNLQFHSDEIIPIFAQKLTFSENELSFQAKTFINLITNTLKSHPNNVTHEVILSSIEIIKDFIVRLDESCMAFFLQSTKYIGTNDSMKILKQMVKQILIKYYNDDFIESDTNVSKAVKKFFRNNNSKNFHPPKDLNQLEKVSLPDFSTCFKVQEVSYFLNNEAIPVITTIEQIITLKEELAQYFVFYAVSELQSFEIKKSKTIYYQKCAFIFYLIFSILKKFTDIIIQVPAKLNCPLFNSKEIFDPNVTYFDQTPNLEIVNSLRHFIIKFLSKKHPNVLNQILQENCFYPNLFRECIYHLATAEINQDDFYHITDILISNLANYRVNSDTSKLTDNFIICLTIRKTILSFFKQFLIDENILKKVFKSTVFINYFCLLLMEPPIRDIFIELLFIYLKIVSMVDNIHYLCQKIVKLINVCFNEMTQKDAILVFNSIINIINKSMISNESLAYKFEYISLNLCKSLMVLNINSEKPETVESLISSVFDFLFEIYKIKPINEKDSLQLESLVTHFLPKLDKVKIIERFVQIIGNKKDSVIHPNFEIRQHKLLCTFIRIFIKTKYIYNILQFISKLCSFSSANCFKCHEGKLDLFIIDTIIEYRNNICKLVLKDELNINPSENKKLLDSDILDDEINIVILESKEGLDINEVIVDLFLHLFAQIASIVSSMPVVHKFFSMICQTDSNYLSIIHENMFRSLNNIIALSKYSISASLPLSSLNISILNIPIDSISNGFTFIFWIFRSTSSDHFVKNIAQILDGTKQSFIIGKKDNILYITIQLETNVQTCKFVIDIPYRTWSMISVTSIPHFQENQSEITLYINQNEVQKFTLNEIFLPDKNVNCIINHSNDPEQSNFTDPDLIGVFILSMPLTKEKIIELATNGQRSPTFMYYADDIIFAYKPQCDKNISLLTLFKNYQISENYSTIVPSMKSQSFFDLLLFHHELDITDLLIEQLHKKFKDGSSIKSIEEHEVDFLFNLSSFGIEFEKSLCHSNCISSIAYYLCSLDDSQINFELYENYFKLLEKISYYDLQKMLIDQILMNYNLWLKCSINIRQKIFKHWEKNLYFLYKDIIDSIRCPEWFIFISFNLFDQNNPDDQIYSDCRNSLHSIIHESFRKNLTLKHIMLIISLVCTKTSLYEIKDSLDFLLSILSDIKLINIAKISFSDIILPFSTIFDINIIDDEIIYKLISQLVSFYRMNDLKPSVSFNTLVQQMIFKITINQEYLLSKRTFVYLISLLNTNKRFELLPLISINAIYGDVDYINHFLTNIPTDFDFYVDKESMIYHVLLIIKYFNEDKILYREIISKIISLFKYHLVQLIETINIIGFSCLNSEKFDEIKHDVLYLILISKLYQYDNTIYLINIINNFIFFRPEKSKSELLKLFIKSPFNDENNENSNHNFNDSMDQFGKDMKKDIEIIKKIPFLIKEAIESISNKENHEFTQKFGLRIDNSFQGDITKWLDFDLANENINLYVNIKSQNFNISKISLDMNFLSEFINDYIYINSEKVYLKKQNIKYYIDLEYNLTNLLLNEKNENSYTFGKIFLSFYNSHFTSIQSNISDQLYRISKKYFEDAQITEMEMNCKNREAWLDSRCYLNISKNSSEIDTRIKRINSFNKAHCPFKFINNSHEKAIKKPDNMMNERLEKFECNEITIKDEKNSIIQINNQFIFITTIKRQKTRIINFNEVKSILYAYKYGRHVGFQIFTRNGKCFYLFFKTSPFMHFVSSFYSISSFGNAIIQNRPSKDFINSLHIVNSWLEGKISNFEYLMKLNILSGRSFHDIDQYPVFPWILSDYESQKLDLSSPSVYRDLSKPIGENGEQRLDVLNYDLYDIFYLNRFSVLFYLSHMEPFSSQRKQISDHDELLYFRNEFTSIDSSFKDVIANNNFFRELVPEFFYLPEFLKNIELPPWANQSAIEFVYLNRKALESEYASSHLNEWIDLIWGCKQNKMNASYLNYEVSHLLNKYSVNSNVDQLPIKLFNDKHPAKRVFVKKSSIPFFKESKINHFIINFDVVSRILSANVSKLNKKEALSFKLIDSSGNIYIYSADFSSINSNKIRLKTKGTKNIQKEANQSIFWASFIDINQICFIDNNRDCVKVIDCLDLTQENMNKQNSMIISAVANQEGWIAVSTNDARVTLYNLDMESFSSSNNSSSLFSLLSMITFPSTSDKLTSSQEDLSNVNYKTISSFKGVVNCIAISSTFNIFVCGTKFDFLLFYELNLSKANLNKIVKLKGRPQKILITDNFGFVLVLLTKIKNNNIIEKLVLYSVNGEKIRSRKIYKNNRIIEMINTSSFPGKFDFIIATNEKNQIFVFEAFYLNVGKPIFVCKSKIIKITYLKEESLIFAFCEDGTVSVIHYPII</sequence>
<dbReference type="SMART" id="SM00220">
    <property type="entry name" value="S_TKc"/>
    <property type="match status" value="1"/>
</dbReference>
<dbReference type="Proteomes" id="UP001470230">
    <property type="component" value="Unassembled WGS sequence"/>
</dbReference>
<dbReference type="SMART" id="SM01026">
    <property type="entry name" value="Beach"/>
    <property type="match status" value="1"/>
</dbReference>
<dbReference type="CDD" id="cd06071">
    <property type="entry name" value="Beach"/>
    <property type="match status" value="1"/>
</dbReference>
<dbReference type="Pfam" id="PF02138">
    <property type="entry name" value="Beach"/>
    <property type="match status" value="1"/>
</dbReference>
<dbReference type="InterPro" id="IPR000719">
    <property type="entry name" value="Prot_kinase_dom"/>
</dbReference>
<dbReference type="PANTHER" id="PTHR13743">
    <property type="entry name" value="BEIGE/BEACH-RELATED"/>
    <property type="match status" value="1"/>
</dbReference>